<sequence>MADQHHAKGNAASRHQSIQHGQYGPPDSVVTRSDKRVEMGRGNRQLQQERDHLPAAVNKRDKAGKQ</sequence>
<comment type="caution">
    <text evidence="2">The sequence shown here is derived from an EMBL/GenBank/DDBJ whole genome shotgun (WGS) entry which is preliminary data.</text>
</comment>
<feature type="region of interest" description="Disordered" evidence="1">
    <location>
        <begin position="1"/>
        <end position="66"/>
    </location>
</feature>
<gene>
    <name evidence="2" type="ORF">GCM10008066_26620</name>
</gene>
<protein>
    <submittedName>
        <fullName evidence="2">Uncharacterized protein</fullName>
    </submittedName>
</protein>
<name>A0A8J3F3U3_9BURK</name>
<keyword evidence="3" id="KW-1185">Reference proteome</keyword>
<evidence type="ECO:0000313" key="3">
    <source>
        <dbReference type="Proteomes" id="UP000642180"/>
    </source>
</evidence>
<evidence type="ECO:0000313" key="2">
    <source>
        <dbReference type="EMBL" id="GGI20960.1"/>
    </source>
</evidence>
<proteinExistence type="predicted"/>
<reference evidence="3" key="1">
    <citation type="journal article" date="2019" name="Int. J. Syst. Evol. Microbiol.">
        <title>The Global Catalogue of Microorganisms (GCM) 10K type strain sequencing project: providing services to taxonomists for standard genome sequencing and annotation.</title>
        <authorList>
            <consortium name="The Broad Institute Genomics Platform"/>
            <consortium name="The Broad Institute Genome Sequencing Center for Infectious Disease"/>
            <person name="Wu L."/>
            <person name="Ma J."/>
        </authorList>
    </citation>
    <scope>NUCLEOTIDE SEQUENCE [LARGE SCALE GENOMIC DNA]</scope>
    <source>
        <strain evidence="3">CCM 2767</strain>
    </source>
</reference>
<feature type="compositionally biased region" description="Basic and acidic residues" evidence="1">
    <location>
        <begin position="32"/>
        <end position="66"/>
    </location>
</feature>
<evidence type="ECO:0000256" key="1">
    <source>
        <dbReference type="SAM" id="MobiDB-lite"/>
    </source>
</evidence>
<accession>A0A8J3F3U3</accession>
<dbReference type="EMBL" id="BMDI01000003">
    <property type="protein sequence ID" value="GGI20960.1"/>
    <property type="molecule type" value="Genomic_DNA"/>
</dbReference>
<dbReference type="Proteomes" id="UP000642180">
    <property type="component" value="Unassembled WGS sequence"/>
</dbReference>
<dbReference type="RefSeq" id="WP_188381882.1">
    <property type="nucleotide sequence ID" value="NZ_BMDI01000003.1"/>
</dbReference>
<organism evidence="2 3">
    <name type="scientific">Oxalicibacterium faecigallinarum</name>
    <dbReference type="NCBI Taxonomy" id="573741"/>
    <lineage>
        <taxon>Bacteria</taxon>
        <taxon>Pseudomonadati</taxon>
        <taxon>Pseudomonadota</taxon>
        <taxon>Betaproteobacteria</taxon>
        <taxon>Burkholderiales</taxon>
        <taxon>Oxalobacteraceae</taxon>
        <taxon>Oxalicibacterium</taxon>
    </lineage>
</organism>
<dbReference type="AlphaFoldDB" id="A0A8J3F3U3"/>